<dbReference type="AlphaFoldDB" id="Q22P24"/>
<dbReference type="HOGENOM" id="CLU_013387_5_0_1"/>
<keyword evidence="1" id="KW-0325">Glycoprotein</keyword>
<dbReference type="Pfam" id="PF00149">
    <property type="entry name" value="Metallophos"/>
    <property type="match status" value="1"/>
</dbReference>
<evidence type="ECO:0000313" key="5">
    <source>
        <dbReference type="Proteomes" id="UP000009168"/>
    </source>
</evidence>
<evidence type="ECO:0000256" key="2">
    <source>
        <dbReference type="SAM" id="SignalP"/>
    </source>
</evidence>
<keyword evidence="5" id="KW-1185">Reference proteome</keyword>
<dbReference type="GeneID" id="7834969"/>
<dbReference type="PANTHER" id="PTHR45867">
    <property type="entry name" value="PURPLE ACID PHOSPHATASE"/>
    <property type="match status" value="1"/>
</dbReference>
<dbReference type="RefSeq" id="XP_001007232.2">
    <property type="nucleotide sequence ID" value="XM_001007232.2"/>
</dbReference>
<dbReference type="PANTHER" id="PTHR45867:SF10">
    <property type="entry name" value="PURPLE ACID PHOSPHATASE"/>
    <property type="match status" value="1"/>
</dbReference>
<evidence type="ECO:0000313" key="4">
    <source>
        <dbReference type="EMBL" id="EAR86987.2"/>
    </source>
</evidence>
<dbReference type="Gene3D" id="3.60.21.10">
    <property type="match status" value="1"/>
</dbReference>
<dbReference type="InterPro" id="IPR004843">
    <property type="entry name" value="Calcineurin-like_PHP"/>
</dbReference>
<dbReference type="InterPro" id="IPR041792">
    <property type="entry name" value="MPP_PAP"/>
</dbReference>
<accession>Q22P24</accession>
<gene>
    <name evidence="4" type="ORF">TTHERM_00415690</name>
</gene>
<dbReference type="Proteomes" id="UP000009168">
    <property type="component" value="Unassembled WGS sequence"/>
</dbReference>
<dbReference type="eggNOG" id="KOG1378">
    <property type="taxonomic scope" value="Eukaryota"/>
</dbReference>
<dbReference type="InParanoid" id="Q22P24"/>
<evidence type="ECO:0000256" key="1">
    <source>
        <dbReference type="ARBA" id="ARBA00023180"/>
    </source>
</evidence>
<dbReference type="InterPro" id="IPR029052">
    <property type="entry name" value="Metallo-depent_PP-like"/>
</dbReference>
<dbReference type="GO" id="GO:0016787">
    <property type="term" value="F:hydrolase activity"/>
    <property type="evidence" value="ECO:0007669"/>
    <property type="project" value="InterPro"/>
</dbReference>
<dbReference type="EMBL" id="GG662856">
    <property type="protein sequence ID" value="EAR86987.2"/>
    <property type="molecule type" value="Genomic_DNA"/>
</dbReference>
<evidence type="ECO:0000259" key="3">
    <source>
        <dbReference type="Pfam" id="PF00149"/>
    </source>
</evidence>
<sequence length="476" mass="54243">MQKNLIFCVLIISLACQLTTSQSDECFPRLVRLLIGDKYADNSSPYTATLMYQTYSECQKSGIVFKGQSFQTATVSTIHSDWNDTFCHNKKKCEKVIYNQYIHTVKVAVDPQTSFTYAFCADSANKEGCTEFYTSKMPVLSSNTNIEFRTNFLSQLGDIKKKTTPLKIIFFGDNDLSDAGKITVNAIYKIQEKENFDAFIFCGDYGYEFYQNNGTVGDDYINALTKINTAAPMAITAGNHEDNFNFEFFNQKFQMPFFTENQNNYYSFNIGNTHFLSLNLHYFNDQVNPPNAENQKKMLKWVEQDLKSVDRSVTPWVIVFGHKMIYCKGSDCQDFAKDYAQFDTILNKYKVDLFISGHKHKFLVMKPMNNGDVAKYKISKDNIISQYEGFLTVVEGNGGTSKMDDDTLPDILNTQELKNSANSSGDFDKKKQKEALLEEITNIGFGILEIQDDNNILIHSIDSKTLESVYDIGLKK</sequence>
<protein>
    <submittedName>
        <fullName evidence="4">Ser/thr protein phosphatase family protein</fullName>
    </submittedName>
</protein>
<dbReference type="KEGG" id="tet:TTHERM_00415690"/>
<dbReference type="PROSITE" id="PS51257">
    <property type="entry name" value="PROKAR_LIPOPROTEIN"/>
    <property type="match status" value="1"/>
</dbReference>
<reference evidence="5" key="1">
    <citation type="journal article" date="2006" name="PLoS Biol.">
        <title>Macronuclear genome sequence of the ciliate Tetrahymena thermophila, a model eukaryote.</title>
        <authorList>
            <person name="Eisen J.A."/>
            <person name="Coyne R.S."/>
            <person name="Wu M."/>
            <person name="Wu D."/>
            <person name="Thiagarajan M."/>
            <person name="Wortman J.R."/>
            <person name="Badger J.H."/>
            <person name="Ren Q."/>
            <person name="Amedeo P."/>
            <person name="Jones K.M."/>
            <person name="Tallon L.J."/>
            <person name="Delcher A.L."/>
            <person name="Salzberg S.L."/>
            <person name="Silva J.C."/>
            <person name="Haas B.J."/>
            <person name="Majoros W.H."/>
            <person name="Farzad M."/>
            <person name="Carlton J.M."/>
            <person name="Smith R.K. Jr."/>
            <person name="Garg J."/>
            <person name="Pearlman R.E."/>
            <person name="Karrer K.M."/>
            <person name="Sun L."/>
            <person name="Manning G."/>
            <person name="Elde N.C."/>
            <person name="Turkewitz A.P."/>
            <person name="Asai D.J."/>
            <person name="Wilkes D.E."/>
            <person name="Wang Y."/>
            <person name="Cai H."/>
            <person name="Collins K."/>
            <person name="Stewart B.A."/>
            <person name="Lee S.R."/>
            <person name="Wilamowska K."/>
            <person name="Weinberg Z."/>
            <person name="Ruzzo W.L."/>
            <person name="Wloga D."/>
            <person name="Gaertig J."/>
            <person name="Frankel J."/>
            <person name="Tsao C.-C."/>
            <person name="Gorovsky M.A."/>
            <person name="Keeling P.J."/>
            <person name="Waller R.F."/>
            <person name="Patron N.J."/>
            <person name="Cherry J.M."/>
            <person name="Stover N.A."/>
            <person name="Krieger C.J."/>
            <person name="del Toro C."/>
            <person name="Ryder H.F."/>
            <person name="Williamson S.C."/>
            <person name="Barbeau R.A."/>
            <person name="Hamilton E.P."/>
            <person name="Orias E."/>
        </authorList>
    </citation>
    <scope>NUCLEOTIDE SEQUENCE [LARGE SCALE GENOMIC DNA]</scope>
    <source>
        <strain evidence="5">SB210</strain>
    </source>
</reference>
<dbReference type="SUPFAM" id="SSF56300">
    <property type="entry name" value="Metallo-dependent phosphatases"/>
    <property type="match status" value="1"/>
</dbReference>
<keyword evidence="2" id="KW-0732">Signal</keyword>
<feature type="chain" id="PRO_5004201549" evidence="2">
    <location>
        <begin position="22"/>
        <end position="476"/>
    </location>
</feature>
<proteinExistence type="predicted"/>
<organism evidence="4 5">
    <name type="scientific">Tetrahymena thermophila (strain SB210)</name>
    <dbReference type="NCBI Taxonomy" id="312017"/>
    <lineage>
        <taxon>Eukaryota</taxon>
        <taxon>Sar</taxon>
        <taxon>Alveolata</taxon>
        <taxon>Ciliophora</taxon>
        <taxon>Intramacronucleata</taxon>
        <taxon>Oligohymenophorea</taxon>
        <taxon>Hymenostomatida</taxon>
        <taxon>Tetrahymenina</taxon>
        <taxon>Tetrahymenidae</taxon>
        <taxon>Tetrahymena</taxon>
    </lineage>
</organism>
<dbReference type="CDD" id="cd00839">
    <property type="entry name" value="MPP_PAPs"/>
    <property type="match status" value="1"/>
</dbReference>
<feature type="signal peptide" evidence="2">
    <location>
        <begin position="1"/>
        <end position="21"/>
    </location>
</feature>
<name>Q22P24_TETTS</name>
<feature type="domain" description="Calcineurin-like phosphoesterase" evidence="3">
    <location>
        <begin position="180"/>
        <end position="361"/>
    </location>
</feature>
<dbReference type="OrthoDB" id="293655at2759"/>